<dbReference type="OrthoDB" id="159449at2759"/>
<name>A0DI45_PARTE</name>
<dbReference type="Gene3D" id="1.10.472.80">
    <property type="entry name" value="Ypt/Rab-GAP domain of gyp1p, domain 3"/>
    <property type="match status" value="1"/>
</dbReference>
<dbReference type="HOGENOM" id="CLU_706882_0_0_1"/>
<dbReference type="InterPro" id="IPR035969">
    <property type="entry name" value="Rab-GAP_TBC_sf"/>
</dbReference>
<accession>A0DI45</accession>
<dbReference type="PANTHER" id="PTHR47219">
    <property type="entry name" value="RAB GTPASE-ACTIVATING PROTEIN 1-LIKE"/>
    <property type="match status" value="1"/>
</dbReference>
<dbReference type="KEGG" id="ptm:GSPATT00017083001"/>
<dbReference type="InParanoid" id="A0DI45"/>
<evidence type="ECO:0000259" key="1">
    <source>
        <dbReference type="PROSITE" id="PS50086"/>
    </source>
</evidence>
<reference evidence="2 3" key="1">
    <citation type="journal article" date="2006" name="Nature">
        <title>Global trends of whole-genome duplications revealed by the ciliate Paramecium tetraurelia.</title>
        <authorList>
            <consortium name="Genoscope"/>
            <person name="Aury J.-M."/>
            <person name="Jaillon O."/>
            <person name="Duret L."/>
            <person name="Noel B."/>
            <person name="Jubin C."/>
            <person name="Porcel B.M."/>
            <person name="Segurens B."/>
            <person name="Daubin V."/>
            <person name="Anthouard V."/>
            <person name="Aiach N."/>
            <person name="Arnaiz O."/>
            <person name="Billaut A."/>
            <person name="Beisson J."/>
            <person name="Blanc I."/>
            <person name="Bouhouche K."/>
            <person name="Camara F."/>
            <person name="Duharcourt S."/>
            <person name="Guigo R."/>
            <person name="Gogendeau D."/>
            <person name="Katinka M."/>
            <person name="Keller A.-M."/>
            <person name="Kissmehl R."/>
            <person name="Klotz C."/>
            <person name="Koll F."/>
            <person name="Le Moue A."/>
            <person name="Lepere C."/>
            <person name="Malinsky S."/>
            <person name="Nowacki M."/>
            <person name="Nowak J.K."/>
            <person name="Plattner H."/>
            <person name="Poulain J."/>
            <person name="Ruiz F."/>
            <person name="Serrano V."/>
            <person name="Zagulski M."/>
            <person name="Dessen P."/>
            <person name="Betermier M."/>
            <person name="Weissenbach J."/>
            <person name="Scarpelli C."/>
            <person name="Schachter V."/>
            <person name="Sperling L."/>
            <person name="Meyer E."/>
            <person name="Cohen J."/>
            <person name="Wincker P."/>
        </authorList>
    </citation>
    <scope>NUCLEOTIDE SEQUENCE [LARGE SCALE GENOMIC DNA]</scope>
    <source>
        <strain evidence="2 3">Stock d4-2</strain>
    </source>
</reference>
<dbReference type="SMART" id="SM00164">
    <property type="entry name" value="TBC"/>
    <property type="match status" value="1"/>
</dbReference>
<organism evidence="2 3">
    <name type="scientific">Paramecium tetraurelia</name>
    <dbReference type="NCBI Taxonomy" id="5888"/>
    <lineage>
        <taxon>Eukaryota</taxon>
        <taxon>Sar</taxon>
        <taxon>Alveolata</taxon>
        <taxon>Ciliophora</taxon>
        <taxon>Intramacronucleata</taxon>
        <taxon>Oligohymenophorea</taxon>
        <taxon>Peniculida</taxon>
        <taxon>Parameciidae</taxon>
        <taxon>Paramecium</taxon>
    </lineage>
</organism>
<keyword evidence="3" id="KW-1185">Reference proteome</keyword>
<dbReference type="Pfam" id="PF00566">
    <property type="entry name" value="RabGAP-TBC"/>
    <property type="match status" value="1"/>
</dbReference>
<gene>
    <name evidence="2" type="ORF">GSPATT00017083001</name>
</gene>
<dbReference type="PANTHER" id="PTHR47219:SF9">
    <property type="entry name" value="GTPASE ACTIVATING PROTEIN AND CENTROSOME-ASSOCIATED, ISOFORM B"/>
    <property type="match status" value="1"/>
</dbReference>
<dbReference type="OMA" id="EDFAYNF"/>
<evidence type="ECO:0000313" key="3">
    <source>
        <dbReference type="Proteomes" id="UP000000600"/>
    </source>
</evidence>
<dbReference type="InterPro" id="IPR050302">
    <property type="entry name" value="Rab_GAP_TBC_domain"/>
</dbReference>
<dbReference type="Proteomes" id="UP000000600">
    <property type="component" value="Unassembled WGS sequence"/>
</dbReference>
<sequence>MGNNNVCLAEIPVYRTHHTSPKSKTKWKREDLKSGSCIQTLVDKENNPDFFIHYQCGQELPQYRNKLAQTKWSEAVNSSISTINDSQQTIDSLIDKPEFRELVLLGPPKQLRWLSWINLLTKSQPPISYEKYLENPPTDISNIIKDIDRTFVDNALFSHQSCGQEQLKRVLCAISNALPTMGYCQGMNFVCAVLLIVSGCDEHQVFQAFMQMLINEQHLLCFAFSNDMPLHFFLTSLIHYQIRKKFPKLNLSDISDSFWLSKMILSLFTYVFKMEDCIRCWDYLMVRGMIRGIPELILAFIDATYTQLCKFQEEDFAYNFKGPETTTIKFNVGELIYLAKSNHTLDRSFISKFAKKMRDKNNPSQLLDLLQYYNNPQLYKKQVSFYINTIYYQFLTNII</sequence>
<dbReference type="SUPFAM" id="SSF47923">
    <property type="entry name" value="Ypt/Rab-GAP domain of gyp1p"/>
    <property type="match status" value="2"/>
</dbReference>
<dbReference type="PROSITE" id="PS50086">
    <property type="entry name" value="TBC_RABGAP"/>
    <property type="match status" value="1"/>
</dbReference>
<dbReference type="STRING" id="5888.A0DI45"/>
<protein>
    <recommendedName>
        <fullName evidence="1">Rab-GAP TBC domain-containing protein</fullName>
    </recommendedName>
</protein>
<proteinExistence type="predicted"/>
<feature type="domain" description="Rab-GAP TBC" evidence="1">
    <location>
        <begin position="106"/>
        <end position="288"/>
    </location>
</feature>
<dbReference type="EMBL" id="CT868441">
    <property type="protein sequence ID" value="CAK82712.1"/>
    <property type="molecule type" value="Genomic_DNA"/>
</dbReference>
<dbReference type="FunFam" id="1.10.8.270:FF:000033">
    <property type="entry name" value="GTPase-activating protein, putative"/>
    <property type="match status" value="1"/>
</dbReference>
<dbReference type="InterPro" id="IPR000195">
    <property type="entry name" value="Rab-GAP-TBC_dom"/>
</dbReference>
<dbReference type="AlphaFoldDB" id="A0DI45"/>
<dbReference type="eggNOG" id="KOG2058">
    <property type="taxonomic scope" value="Eukaryota"/>
</dbReference>
<dbReference type="GO" id="GO:0005096">
    <property type="term" value="F:GTPase activator activity"/>
    <property type="evidence" value="ECO:0000318"/>
    <property type="project" value="GO_Central"/>
</dbReference>
<dbReference type="RefSeq" id="XP_001450109.1">
    <property type="nucleotide sequence ID" value="XM_001450072.1"/>
</dbReference>
<dbReference type="Gene3D" id="1.10.8.270">
    <property type="entry name" value="putative rabgap domain of human tbc1 domain family member 14 like domains"/>
    <property type="match status" value="1"/>
</dbReference>
<dbReference type="GeneID" id="5035894"/>
<dbReference type="FunFam" id="1.10.472.80:FF:000078">
    <property type="entry name" value="Uncharacterized protein"/>
    <property type="match status" value="1"/>
</dbReference>
<evidence type="ECO:0000313" key="2">
    <source>
        <dbReference type="EMBL" id="CAK82712.1"/>
    </source>
</evidence>